<dbReference type="RefSeq" id="WP_242284251.1">
    <property type="nucleotide sequence ID" value="NZ_JAKKSL010000001.1"/>
</dbReference>
<dbReference type="Proteomes" id="UP001139646">
    <property type="component" value="Unassembled WGS sequence"/>
</dbReference>
<keyword evidence="2" id="KW-1185">Reference proteome</keyword>
<organism evidence="1 2">
    <name type="scientific">Colwellia maritima</name>
    <dbReference type="NCBI Taxonomy" id="2912588"/>
    <lineage>
        <taxon>Bacteria</taxon>
        <taxon>Pseudomonadati</taxon>
        <taxon>Pseudomonadota</taxon>
        <taxon>Gammaproteobacteria</taxon>
        <taxon>Alteromonadales</taxon>
        <taxon>Colwelliaceae</taxon>
        <taxon>Colwellia</taxon>
    </lineage>
</organism>
<name>A0ABS9WZX2_9GAMM</name>
<evidence type="ECO:0000313" key="1">
    <source>
        <dbReference type="EMBL" id="MCI2283077.1"/>
    </source>
</evidence>
<protein>
    <submittedName>
        <fullName evidence="1">SapC family protein</fullName>
    </submittedName>
</protein>
<proteinExistence type="predicted"/>
<dbReference type="Pfam" id="PF07277">
    <property type="entry name" value="SapC"/>
    <property type="match status" value="1"/>
</dbReference>
<gene>
    <name evidence="1" type="ORF">L3081_06285</name>
</gene>
<comment type="caution">
    <text evidence="1">The sequence shown here is derived from an EMBL/GenBank/DDBJ whole genome shotgun (WGS) entry which is preliminary data.</text>
</comment>
<reference evidence="1" key="1">
    <citation type="submission" date="2022-01" db="EMBL/GenBank/DDBJ databases">
        <title>Colwellia maritima, isolated from seawater.</title>
        <authorList>
            <person name="Kristyanto S."/>
            <person name="Jung J."/>
            <person name="Jeon C.O."/>
        </authorList>
    </citation>
    <scope>NUCLEOTIDE SEQUENCE</scope>
    <source>
        <strain evidence="1">MSW7</strain>
    </source>
</reference>
<evidence type="ECO:0000313" key="2">
    <source>
        <dbReference type="Proteomes" id="UP001139646"/>
    </source>
</evidence>
<accession>A0ABS9WZX2</accession>
<dbReference type="InterPro" id="IPR010836">
    <property type="entry name" value="SapC"/>
</dbReference>
<dbReference type="EMBL" id="JAKKSL010000001">
    <property type="protein sequence ID" value="MCI2283077.1"/>
    <property type="molecule type" value="Genomic_DNA"/>
</dbReference>
<sequence>MANLVAVDNKSHQKVRIDISKLAMHGASLHMVPVIVPEFSNAAGQYPIVLTKKVDTGEFTFIALLGFEAGENLFWKKGEWQGLYLPLQIRRQPFFIGNPTENSQTISVSDDHIVCIDSQSPAVTTNQGMPLFDERGLDTEYFQEAKACLAHILMGEEENKALIENLQTMDLLQPMSLKITFINQKSTQLNGLYTIDKAKFSKLTDEQVLQLHTLGLLGAIHSLMTSLAQIQTLIDLKNQRLTD</sequence>